<dbReference type="AlphaFoldDB" id="A0A7G2CLS8"/>
<gene>
    <name evidence="1" type="ORF">ADEAN_000671400</name>
</gene>
<proteinExistence type="predicted"/>
<sequence>MPQITAKLEIKASNHKEYHVGYMFRHSKPWTRRMHLIGTVVAVGGVVAGGATQNPIAVGGAVAGGVALAAAGDLIVERQNPSFLKNPIYATMSHFKMCWQIVKGDIKL</sequence>
<dbReference type="VEuPathDB" id="TriTrypDB:ADEAN_000671400"/>
<name>A0A7G2CLS8_9TRYP</name>
<evidence type="ECO:0000313" key="2">
    <source>
        <dbReference type="Proteomes" id="UP000515908"/>
    </source>
</evidence>
<accession>A0A7G2CLS8</accession>
<organism evidence="1 2">
    <name type="scientific">Angomonas deanei</name>
    <dbReference type="NCBI Taxonomy" id="59799"/>
    <lineage>
        <taxon>Eukaryota</taxon>
        <taxon>Discoba</taxon>
        <taxon>Euglenozoa</taxon>
        <taxon>Kinetoplastea</taxon>
        <taxon>Metakinetoplastina</taxon>
        <taxon>Trypanosomatida</taxon>
        <taxon>Trypanosomatidae</taxon>
        <taxon>Strigomonadinae</taxon>
        <taxon>Angomonas</taxon>
    </lineage>
</organism>
<evidence type="ECO:0000313" key="1">
    <source>
        <dbReference type="EMBL" id="CAD2219212.1"/>
    </source>
</evidence>
<dbReference type="PANTHER" id="PTHR34205:SF2">
    <property type="entry name" value="DUF962 DOMAIN-CONTAINING PROTEIN"/>
    <property type="match status" value="1"/>
</dbReference>
<dbReference type="Pfam" id="PF06127">
    <property type="entry name" value="Mpo1-like"/>
    <property type="match status" value="1"/>
</dbReference>
<reference evidence="1 2" key="1">
    <citation type="submission" date="2020-08" db="EMBL/GenBank/DDBJ databases">
        <authorList>
            <person name="Newling K."/>
            <person name="Davey J."/>
            <person name="Forrester S."/>
        </authorList>
    </citation>
    <scope>NUCLEOTIDE SEQUENCE [LARGE SCALE GENOMIC DNA]</scope>
    <source>
        <strain evidence="2">Crithidia deanei Carvalho (ATCC PRA-265)</strain>
    </source>
</reference>
<dbReference type="InterPro" id="IPR009305">
    <property type="entry name" value="Mpo1-like"/>
</dbReference>
<dbReference type="PANTHER" id="PTHR34205">
    <property type="entry name" value="TRANSMEMBRANE PROTEIN"/>
    <property type="match status" value="1"/>
</dbReference>
<dbReference type="OrthoDB" id="5511466at2759"/>
<dbReference type="EMBL" id="LR877157">
    <property type="protein sequence ID" value="CAD2219212.1"/>
    <property type="molecule type" value="Genomic_DNA"/>
</dbReference>
<keyword evidence="2" id="KW-1185">Reference proteome</keyword>
<dbReference type="Proteomes" id="UP000515908">
    <property type="component" value="Chromosome 13"/>
</dbReference>
<protein>
    <submittedName>
        <fullName evidence="1">Uncharacterized protein</fullName>
    </submittedName>
</protein>